<evidence type="ECO:0000259" key="1">
    <source>
        <dbReference type="PROSITE" id="PS51737"/>
    </source>
</evidence>
<proteinExistence type="predicted"/>
<dbReference type="PROSITE" id="PS51737">
    <property type="entry name" value="RECOMBINASE_DNA_BIND"/>
    <property type="match status" value="1"/>
</dbReference>
<dbReference type="Pfam" id="PF07508">
    <property type="entry name" value="Recombinase"/>
    <property type="match status" value="1"/>
</dbReference>
<name>A0A1H7UQ50_STRJI</name>
<dbReference type="Pfam" id="PF13408">
    <property type="entry name" value="Zn_ribbon_recom"/>
    <property type="match status" value="1"/>
</dbReference>
<reference evidence="3" key="1">
    <citation type="submission" date="2016-10" db="EMBL/GenBank/DDBJ databases">
        <authorList>
            <person name="Varghese N."/>
        </authorList>
    </citation>
    <scope>NUCLEOTIDE SEQUENCE [LARGE SCALE GENOMIC DNA]</scope>
    <source>
        <strain evidence="3">DSM 45096 / BCRC 16803 / CGMCC 4.1857 / CIP 109030 / JCM 12277 / KCTC 19219 / NBRC 100920 / 33214</strain>
    </source>
</reference>
<sequence length="490" mass="54028">MAQVRNHVLLGPDASSSREGALYCRVAHRRSPDQLGVDQREAAGRLTAEEHGVRLAARRVFVDPLSTAWSREGLRPTWQALLAAVEHEGVGALVLFDAPELQRHHPWDFAQLLTLAERRGLRLLDPTGAWDLDDASVRRCLADRTERECRNREAAAARRRSRDAEIAGAGRPHGGGRRAYGYVAGTYDLIPFEASVVEQIFRWFIEGRSLTGIAAELNLLQAETAYGTSWSATGVARIVDAPRYAGLRVVRGQAARAADGSYAFGDWKPCVAVEIWEAARALRRAQAEHSATASRRRPESRYYPLTGLVQCARCGRGMVGSMVDGFATYACTGNNLVGADRCSRHVAADRLEELVDLRVVRRLERWDPDDAGRPGRPPTVAVLDEEAASRRAADQRQLARLRAMADPPAAEVARLVASIREVNRSVVIRAGDALEDLVTGRRASAGWRRISLARRSEVRRFLIARIRIGPVVGPRSVFDPGRVEIVPNAW</sequence>
<dbReference type="InterPro" id="IPR050639">
    <property type="entry name" value="SSR_resolvase"/>
</dbReference>
<dbReference type="PANTHER" id="PTHR30461:SF23">
    <property type="entry name" value="DNA RECOMBINASE-RELATED"/>
    <property type="match status" value="1"/>
</dbReference>
<dbReference type="PANTHER" id="PTHR30461">
    <property type="entry name" value="DNA-INVERTASE FROM LAMBDOID PROPHAGE"/>
    <property type="match status" value="1"/>
</dbReference>
<feature type="domain" description="Recombinase" evidence="1">
    <location>
        <begin position="179"/>
        <end position="289"/>
    </location>
</feature>
<dbReference type="eggNOG" id="COG1961">
    <property type="taxonomic scope" value="Bacteria"/>
</dbReference>
<dbReference type="InterPro" id="IPR011109">
    <property type="entry name" value="DNA_bind_recombinase_dom"/>
</dbReference>
<dbReference type="GO" id="GO:0003677">
    <property type="term" value="F:DNA binding"/>
    <property type="evidence" value="ECO:0007669"/>
    <property type="project" value="InterPro"/>
</dbReference>
<keyword evidence="3" id="KW-1185">Reference proteome</keyword>
<evidence type="ECO:0000313" key="2">
    <source>
        <dbReference type="EMBL" id="SEL98517.1"/>
    </source>
</evidence>
<dbReference type="GO" id="GO:0000150">
    <property type="term" value="F:DNA strand exchange activity"/>
    <property type="evidence" value="ECO:0007669"/>
    <property type="project" value="InterPro"/>
</dbReference>
<accession>A0A1H7UQ50</accession>
<evidence type="ECO:0000313" key="3">
    <source>
        <dbReference type="Proteomes" id="UP000183015"/>
    </source>
</evidence>
<dbReference type="InterPro" id="IPR036162">
    <property type="entry name" value="Resolvase-like_N_sf"/>
</dbReference>
<dbReference type="AlphaFoldDB" id="A0A1H7UQ50"/>
<dbReference type="InterPro" id="IPR006119">
    <property type="entry name" value="Resolv_N"/>
</dbReference>
<dbReference type="InterPro" id="IPR038109">
    <property type="entry name" value="DNA_bind_recomb_sf"/>
</dbReference>
<dbReference type="InterPro" id="IPR025827">
    <property type="entry name" value="Zn_ribbon_recom_dom"/>
</dbReference>
<protein>
    <submittedName>
        <fullName evidence="2">Recombinase zinc beta ribbon domain-containing protein</fullName>
    </submittedName>
</protein>
<organism evidence="2 3">
    <name type="scientific">Streptacidiphilus jiangxiensis</name>
    <dbReference type="NCBI Taxonomy" id="235985"/>
    <lineage>
        <taxon>Bacteria</taxon>
        <taxon>Bacillati</taxon>
        <taxon>Actinomycetota</taxon>
        <taxon>Actinomycetes</taxon>
        <taxon>Kitasatosporales</taxon>
        <taxon>Streptomycetaceae</taxon>
        <taxon>Streptacidiphilus</taxon>
    </lineage>
</organism>
<dbReference type="STRING" id="235985.SAMN05414137_11670"/>
<gene>
    <name evidence="2" type="ORF">SAMN05414137_11670</name>
</gene>
<dbReference type="EMBL" id="FOAZ01000016">
    <property type="protein sequence ID" value="SEL98517.1"/>
    <property type="molecule type" value="Genomic_DNA"/>
</dbReference>
<dbReference type="Gene3D" id="3.90.1750.20">
    <property type="entry name" value="Putative Large Serine Recombinase, Chain B, Domain 2"/>
    <property type="match status" value="1"/>
</dbReference>
<dbReference type="Gene3D" id="3.40.50.1390">
    <property type="entry name" value="Resolvase, N-terminal catalytic domain"/>
    <property type="match status" value="1"/>
</dbReference>
<dbReference type="SMART" id="SM00857">
    <property type="entry name" value="Resolvase"/>
    <property type="match status" value="1"/>
</dbReference>
<dbReference type="Proteomes" id="UP000183015">
    <property type="component" value="Unassembled WGS sequence"/>
</dbReference>